<dbReference type="Proteomes" id="UP000447434">
    <property type="component" value="Chromosome 24"/>
</dbReference>
<accession>A0A6A4NF41</accession>
<evidence type="ECO:0000256" key="3">
    <source>
        <dbReference type="ARBA" id="ARBA00022989"/>
    </source>
</evidence>
<feature type="domain" description="Late embryogenesis abundant protein LEA-2 subgroup" evidence="6">
    <location>
        <begin position="113"/>
        <end position="203"/>
    </location>
</feature>
<sequence>MTDRVYPAAKPAVNGGASNPSFPATKAQLYGASRPTYRPQPYHHRRSRRRICCTICFWLILIILILLLIIGVAGAVVYLLYRPHSPSFTVTALKLSHFNLTSSTLNSKFDANVTATNPNKKITFSYDPTAVSIFSGDVDVGDGTVPGFFHREKNTTLLKASILRSGVALESDEEAKLKSSMKSKKGLSLTVKLETKVKGNMGKLKTPKGKNQWWGPLRMLSVMFMFGSRSGNGPLDEEHVQCDVFYFSLLFLLISLYGFYFCCF</sequence>
<evidence type="ECO:0000256" key="5">
    <source>
        <dbReference type="SAM" id="Phobius"/>
    </source>
</evidence>
<keyword evidence="2 5" id="KW-0812">Transmembrane</keyword>
<comment type="subcellular location">
    <subcellularLocation>
        <location evidence="1">Membrane</location>
        <topology evidence="1">Single-pass membrane protein</topology>
    </subcellularLocation>
</comment>
<dbReference type="InterPro" id="IPR044839">
    <property type="entry name" value="NDR1-like"/>
</dbReference>
<name>A0A6A4NF41_LUPAL</name>
<evidence type="ECO:0000313" key="7">
    <source>
        <dbReference type="EMBL" id="KAE9585919.1"/>
    </source>
</evidence>
<dbReference type="GO" id="GO:0005886">
    <property type="term" value="C:plasma membrane"/>
    <property type="evidence" value="ECO:0007669"/>
    <property type="project" value="TreeGrafter"/>
</dbReference>
<keyword evidence="4 5" id="KW-0472">Membrane</keyword>
<dbReference type="PANTHER" id="PTHR31234">
    <property type="entry name" value="LATE EMBRYOGENESIS ABUNDANT (LEA) HYDROXYPROLINE-RICH GLYCOPROTEIN FAMILY"/>
    <property type="match status" value="1"/>
</dbReference>
<organism evidence="7 8">
    <name type="scientific">Lupinus albus</name>
    <name type="common">White lupine</name>
    <name type="synonym">Lupinus termis</name>
    <dbReference type="NCBI Taxonomy" id="3870"/>
    <lineage>
        <taxon>Eukaryota</taxon>
        <taxon>Viridiplantae</taxon>
        <taxon>Streptophyta</taxon>
        <taxon>Embryophyta</taxon>
        <taxon>Tracheophyta</taxon>
        <taxon>Spermatophyta</taxon>
        <taxon>Magnoliopsida</taxon>
        <taxon>eudicotyledons</taxon>
        <taxon>Gunneridae</taxon>
        <taxon>Pentapetalae</taxon>
        <taxon>rosids</taxon>
        <taxon>fabids</taxon>
        <taxon>Fabales</taxon>
        <taxon>Fabaceae</taxon>
        <taxon>Papilionoideae</taxon>
        <taxon>50 kb inversion clade</taxon>
        <taxon>genistoids sensu lato</taxon>
        <taxon>core genistoids</taxon>
        <taxon>Genisteae</taxon>
        <taxon>Lupinus</taxon>
    </lineage>
</organism>
<feature type="transmembrane region" description="Helical" evidence="5">
    <location>
        <begin position="244"/>
        <end position="263"/>
    </location>
</feature>
<evidence type="ECO:0000259" key="6">
    <source>
        <dbReference type="Pfam" id="PF03168"/>
    </source>
</evidence>
<reference evidence="8" key="1">
    <citation type="journal article" date="2020" name="Nat. Commun.">
        <title>Genome sequence of the cluster root forming white lupin.</title>
        <authorList>
            <person name="Hufnagel B."/>
            <person name="Marques A."/>
            <person name="Soriano A."/>
            <person name="Marques L."/>
            <person name="Divol F."/>
            <person name="Doumas P."/>
            <person name="Sallet E."/>
            <person name="Mancinotti D."/>
            <person name="Carrere S."/>
            <person name="Marande W."/>
            <person name="Arribat S."/>
            <person name="Keller J."/>
            <person name="Huneau C."/>
            <person name="Blein T."/>
            <person name="Aime D."/>
            <person name="Laguerre M."/>
            <person name="Taylor J."/>
            <person name="Schubert V."/>
            <person name="Nelson M."/>
            <person name="Geu-Flores F."/>
            <person name="Crespi M."/>
            <person name="Gallardo-Guerrero K."/>
            <person name="Delaux P.-M."/>
            <person name="Salse J."/>
            <person name="Berges H."/>
            <person name="Guyot R."/>
            <person name="Gouzy J."/>
            <person name="Peret B."/>
        </authorList>
    </citation>
    <scope>NUCLEOTIDE SEQUENCE [LARGE SCALE GENOMIC DNA]</scope>
    <source>
        <strain evidence="8">cv. Amiga</strain>
    </source>
</reference>
<evidence type="ECO:0000313" key="8">
    <source>
        <dbReference type="Proteomes" id="UP000447434"/>
    </source>
</evidence>
<dbReference type="InterPro" id="IPR004864">
    <property type="entry name" value="LEA_2"/>
</dbReference>
<dbReference type="Pfam" id="PF03168">
    <property type="entry name" value="LEA_2"/>
    <property type="match status" value="1"/>
</dbReference>
<evidence type="ECO:0000256" key="2">
    <source>
        <dbReference type="ARBA" id="ARBA00022692"/>
    </source>
</evidence>
<dbReference type="OrthoDB" id="777167at2759"/>
<keyword evidence="3 5" id="KW-1133">Transmembrane helix</keyword>
<keyword evidence="8" id="KW-1185">Reference proteome</keyword>
<evidence type="ECO:0000256" key="4">
    <source>
        <dbReference type="ARBA" id="ARBA00023136"/>
    </source>
</evidence>
<dbReference type="PANTHER" id="PTHR31234:SF2">
    <property type="entry name" value="OS05G0199100 PROTEIN"/>
    <property type="match status" value="1"/>
</dbReference>
<protein>
    <submittedName>
        <fullName evidence="7">Putative Late embryogenesis abundant protein, LEA-14</fullName>
    </submittedName>
</protein>
<dbReference type="GO" id="GO:0098542">
    <property type="term" value="P:defense response to other organism"/>
    <property type="evidence" value="ECO:0007669"/>
    <property type="project" value="InterPro"/>
</dbReference>
<gene>
    <name evidence="7" type="ORF">Lalb_Chr24g0396411</name>
</gene>
<evidence type="ECO:0000256" key="1">
    <source>
        <dbReference type="ARBA" id="ARBA00004167"/>
    </source>
</evidence>
<dbReference type="AlphaFoldDB" id="A0A6A4NF41"/>
<dbReference type="EMBL" id="WOCE01000024">
    <property type="protein sequence ID" value="KAE9585919.1"/>
    <property type="molecule type" value="Genomic_DNA"/>
</dbReference>
<feature type="transmembrane region" description="Helical" evidence="5">
    <location>
        <begin position="55"/>
        <end position="81"/>
    </location>
</feature>
<proteinExistence type="predicted"/>
<comment type="caution">
    <text evidence="7">The sequence shown here is derived from an EMBL/GenBank/DDBJ whole genome shotgun (WGS) entry which is preliminary data.</text>
</comment>